<comment type="similarity">
    <text evidence="6">Belongs to the ABC-4 integral membrane protein family.</text>
</comment>
<name>A0ABT8F1L2_9BACT</name>
<dbReference type="EMBL" id="JAUHJS010000001">
    <property type="protein sequence ID" value="MDN4164239.1"/>
    <property type="molecule type" value="Genomic_DNA"/>
</dbReference>
<dbReference type="Pfam" id="PF12704">
    <property type="entry name" value="MacB_PCD"/>
    <property type="match status" value="1"/>
</dbReference>
<reference evidence="10" key="1">
    <citation type="submission" date="2023-06" db="EMBL/GenBank/DDBJ databases">
        <title>Cytophagales bacterium Strain LB-30, isolated from soil.</title>
        <authorList>
            <person name="Liu B."/>
        </authorList>
    </citation>
    <scope>NUCLEOTIDE SEQUENCE</scope>
    <source>
        <strain evidence="10">LB-30</strain>
    </source>
</reference>
<keyword evidence="5 7" id="KW-0472">Membrane</keyword>
<gene>
    <name evidence="10" type="ORF">QWY31_01935</name>
</gene>
<evidence type="ECO:0000256" key="2">
    <source>
        <dbReference type="ARBA" id="ARBA00022475"/>
    </source>
</evidence>
<dbReference type="Pfam" id="PF02687">
    <property type="entry name" value="FtsX"/>
    <property type="match status" value="1"/>
</dbReference>
<dbReference type="Proteomes" id="UP001168552">
    <property type="component" value="Unassembled WGS sequence"/>
</dbReference>
<keyword evidence="2" id="KW-1003">Cell membrane</keyword>
<organism evidence="10 11">
    <name type="scientific">Shiella aurantiaca</name>
    <dbReference type="NCBI Taxonomy" id="3058365"/>
    <lineage>
        <taxon>Bacteria</taxon>
        <taxon>Pseudomonadati</taxon>
        <taxon>Bacteroidota</taxon>
        <taxon>Cytophagia</taxon>
        <taxon>Cytophagales</taxon>
        <taxon>Shiellaceae</taxon>
        <taxon>Shiella</taxon>
    </lineage>
</organism>
<feature type="transmembrane region" description="Helical" evidence="7">
    <location>
        <begin position="341"/>
        <end position="364"/>
    </location>
</feature>
<dbReference type="InterPro" id="IPR003838">
    <property type="entry name" value="ABC3_permease_C"/>
</dbReference>
<protein>
    <submittedName>
        <fullName evidence="10">ABC transporter permease</fullName>
    </submittedName>
</protein>
<evidence type="ECO:0000256" key="1">
    <source>
        <dbReference type="ARBA" id="ARBA00004651"/>
    </source>
</evidence>
<evidence type="ECO:0000256" key="5">
    <source>
        <dbReference type="ARBA" id="ARBA00023136"/>
    </source>
</evidence>
<keyword evidence="4 7" id="KW-1133">Transmembrane helix</keyword>
<feature type="domain" description="ABC3 transporter permease C-terminal" evidence="8">
    <location>
        <begin position="292"/>
        <end position="406"/>
    </location>
</feature>
<evidence type="ECO:0000256" key="7">
    <source>
        <dbReference type="SAM" id="Phobius"/>
    </source>
</evidence>
<evidence type="ECO:0000256" key="3">
    <source>
        <dbReference type="ARBA" id="ARBA00022692"/>
    </source>
</evidence>
<feature type="domain" description="MacB-like periplasmic core" evidence="9">
    <location>
        <begin position="21"/>
        <end position="249"/>
    </location>
</feature>
<feature type="transmembrane region" description="Helical" evidence="7">
    <location>
        <begin position="288"/>
        <end position="313"/>
    </location>
</feature>
<accession>A0ABT8F1L2</accession>
<comment type="subcellular location">
    <subcellularLocation>
        <location evidence="1">Cell membrane</location>
        <topology evidence="1">Multi-pass membrane protein</topology>
    </subcellularLocation>
</comment>
<dbReference type="PANTHER" id="PTHR30572:SF4">
    <property type="entry name" value="ABC TRANSPORTER PERMEASE YTRF"/>
    <property type="match status" value="1"/>
</dbReference>
<evidence type="ECO:0000259" key="9">
    <source>
        <dbReference type="Pfam" id="PF12704"/>
    </source>
</evidence>
<dbReference type="InterPro" id="IPR025857">
    <property type="entry name" value="MacB_PCD"/>
</dbReference>
<evidence type="ECO:0000259" key="8">
    <source>
        <dbReference type="Pfam" id="PF02687"/>
    </source>
</evidence>
<keyword evidence="11" id="KW-1185">Reference proteome</keyword>
<keyword evidence="3 7" id="KW-0812">Transmembrane</keyword>
<evidence type="ECO:0000313" key="10">
    <source>
        <dbReference type="EMBL" id="MDN4164239.1"/>
    </source>
</evidence>
<comment type="caution">
    <text evidence="10">The sequence shown here is derived from an EMBL/GenBank/DDBJ whole genome shotgun (WGS) entry which is preliminary data.</text>
</comment>
<dbReference type="PANTHER" id="PTHR30572">
    <property type="entry name" value="MEMBRANE COMPONENT OF TRANSPORTER-RELATED"/>
    <property type="match status" value="1"/>
</dbReference>
<proteinExistence type="inferred from homology"/>
<feature type="transmembrane region" description="Helical" evidence="7">
    <location>
        <begin position="376"/>
        <end position="396"/>
    </location>
</feature>
<dbReference type="InterPro" id="IPR050250">
    <property type="entry name" value="Macrolide_Exporter_MacB"/>
</dbReference>
<evidence type="ECO:0000256" key="6">
    <source>
        <dbReference type="ARBA" id="ARBA00038076"/>
    </source>
</evidence>
<evidence type="ECO:0000313" key="11">
    <source>
        <dbReference type="Proteomes" id="UP001168552"/>
    </source>
</evidence>
<feature type="transmembrane region" description="Helical" evidence="7">
    <location>
        <begin position="21"/>
        <end position="42"/>
    </location>
</feature>
<dbReference type="RefSeq" id="WP_320002765.1">
    <property type="nucleotide sequence ID" value="NZ_JAUHJS010000001.1"/>
</dbReference>
<sequence>MDQRENIKEGLRSIQGNLLRTVLTALIIAIGITSLVGILTAIDGMQKSVTDSFSTLGASTFDIRAKGQNGRRGGQGGIEEKSYPPISYEEASRFVSAFQYPASTTLHVSVTRNAEIKRLSKTTNPNYRIYGIDDNYIPIKGYEIVKGRNISSIENQYGSNVAVVGQEVVKSLFEDFEDPLNQEISFYGMKCKIIGVLEPSGGLGGGGGGDRTVYIPIDVARRLMRFQPQYTITVAVNNPVEMDVAMGEATGIMRIVRQDRITEDSSVEIERSQTVAERLAEITGYLRVGGFAIGIITLLGASVGLMNIMMVSVTERTREIGIRKALGATPKLIRQQFLAEALVVCQIGGIGGVILGILIGNLIANIISPGVFVIPWLWMIVGLIICFIVGIISGYYPAYKASKLDPIESLRFE</sequence>
<evidence type="ECO:0000256" key="4">
    <source>
        <dbReference type="ARBA" id="ARBA00022989"/>
    </source>
</evidence>